<feature type="transmembrane region" description="Helical" evidence="2">
    <location>
        <begin position="600"/>
        <end position="623"/>
    </location>
</feature>
<dbReference type="AlphaFoldDB" id="A0A6N7VT57"/>
<feature type="transmembrane region" description="Helical" evidence="2">
    <location>
        <begin position="846"/>
        <end position="870"/>
    </location>
</feature>
<evidence type="ECO:0000313" key="4">
    <source>
        <dbReference type="EMBL" id="MSS84964.1"/>
    </source>
</evidence>
<feature type="transmembrane region" description="Helical" evidence="2">
    <location>
        <begin position="643"/>
        <end position="672"/>
    </location>
</feature>
<feature type="transmembrane region" description="Helical" evidence="2">
    <location>
        <begin position="776"/>
        <end position="796"/>
    </location>
</feature>
<accession>A0A6N7VT57</accession>
<protein>
    <submittedName>
        <fullName evidence="4">Tape measure protein</fullName>
    </submittedName>
</protein>
<sequence>MSSRVGTGHVAILPVMTGFKKSVSREFKSAGSAGAKDLQNNLKGAGRETGNKLGRDLKSAFDSSTKDLGGVGLKVLQRDVASASAALSKARLKQQDDAGRVLVAEQQLLAAWEKYPAGSVQVVRAEERLSSAMRASKASVDAVAEAARRLKSAQDELESLGTIGAGSAGGWRQMAANFRAGFTDLEAGKLAATGIAGALGSLTKSVLSPAISLSGKFKSAFVSAMGKAATAGGKIGGPVLSSLRSVRSNLAGFASDLGAPFRSFAGKVGPYFSPVAAKVTGYLGPVVSSVKALAGKLPSAIGSGVTGMVTTFGRGFTTMVSAANNGMSRVASTLRGPATALVTAAGAGIGVALGKGFSRLTAIDTASKKLTGFGHDAASVKTIMDDATTSVRGTAFGLGEAATVAGAAVAAGIKPGEQLQRHLKTVANNASAAGMSMEEMGSVMNRAATQANGVQNDVIGQLADRGIPIYQELAKELGVTAGEVFKMASEGKIDFETFSRAAEKAAGTVADEMGNTVPGSFKNLMASVGRIGANLLGGIYPKIAPLIQAVTGALGPIEDKAKSLGEVIGTKVGPVIDRLTEWIGKLSDGSLKSSKGFDGLLKVAGPLGGVLLALGSGGLGGLISRIPVVGGMLGGLGGVFKLLGGPIGLLIGLIGGLVATGGDVAGFTSAITGMMYDLVGQIPALVKGIMTVGPKIIHGLLSAIPLLLDAGTEIVIALVRGILTGLPQLVQGALRLVLSLSAQLKQMLPVIIEAGITLLQALITGIIQSLPLLVEGVLVLVDGLLVALVGLLPLIIEGGVQLLGALVQGLLTALPVLLEAVIILIQGLVTALLENLPLLIDSGIQLLMSLVSGLIQALPELITAALTLIIQLVEGLIQNLPELVNAGIQLVLALAQGLIDAIPDLVAALPALFSAIIEGFAGVDWLSVGANIVTGIISGLWSMAGELVNAMWEMAKEAFGGVLKFFGIASPSKLMDRAVGRMLPRGAARGVKAESGVFEDATEAMAKRATDSAQRAMGTINTAMNIVTNKDPYSPSTPTRRGNTNAGSGGRKVEINNYGVDAAELGSRTFAQFKHWSDDDIGGVHP</sequence>
<evidence type="ECO:0000259" key="3">
    <source>
        <dbReference type="Pfam" id="PF20155"/>
    </source>
</evidence>
<reference evidence="4 5" key="1">
    <citation type="submission" date="2019-08" db="EMBL/GenBank/DDBJ databases">
        <title>In-depth cultivation of the pig gut microbiome towards novel bacterial diversity and tailored functional studies.</title>
        <authorList>
            <person name="Wylensek D."/>
            <person name="Hitch T.C.A."/>
            <person name="Clavel T."/>
        </authorList>
    </citation>
    <scope>NUCLEOTIDE SEQUENCE [LARGE SCALE GENOMIC DNA]</scope>
    <source>
        <strain evidence="4 5">WB03_NA08</strain>
    </source>
</reference>
<evidence type="ECO:0000313" key="5">
    <source>
        <dbReference type="Proteomes" id="UP000470875"/>
    </source>
</evidence>
<feature type="transmembrane region" description="Helical" evidence="2">
    <location>
        <begin position="803"/>
        <end position="826"/>
    </location>
</feature>
<dbReference type="SUPFAM" id="SSF48371">
    <property type="entry name" value="ARM repeat"/>
    <property type="match status" value="1"/>
</dbReference>
<dbReference type="EMBL" id="VULO01000011">
    <property type="protein sequence ID" value="MSS84964.1"/>
    <property type="molecule type" value="Genomic_DNA"/>
</dbReference>
<proteinExistence type="predicted"/>
<dbReference type="NCBIfam" id="TIGR02675">
    <property type="entry name" value="tape_meas_nterm"/>
    <property type="match status" value="1"/>
</dbReference>
<gene>
    <name evidence="4" type="ORF">FYJ24_09350</name>
</gene>
<evidence type="ECO:0000256" key="1">
    <source>
        <dbReference type="SAM" id="MobiDB-lite"/>
    </source>
</evidence>
<keyword evidence="2" id="KW-0472">Membrane</keyword>
<feature type="region of interest" description="Disordered" evidence="1">
    <location>
        <begin position="1027"/>
        <end position="1053"/>
    </location>
</feature>
<evidence type="ECO:0000256" key="2">
    <source>
        <dbReference type="SAM" id="Phobius"/>
    </source>
</evidence>
<dbReference type="RefSeq" id="WP_154545793.1">
    <property type="nucleotide sequence ID" value="NZ_VULO01000011.1"/>
</dbReference>
<dbReference type="InterPro" id="IPR013491">
    <property type="entry name" value="Tape_meas_N"/>
</dbReference>
<feature type="compositionally biased region" description="Polar residues" evidence="1">
    <location>
        <begin position="1034"/>
        <end position="1046"/>
    </location>
</feature>
<comment type="caution">
    <text evidence="4">The sequence shown here is derived from an EMBL/GenBank/DDBJ whole genome shotgun (WGS) entry which is preliminary data.</text>
</comment>
<keyword evidence="2" id="KW-0812">Transmembrane</keyword>
<dbReference type="Pfam" id="PF20155">
    <property type="entry name" value="TMP_3"/>
    <property type="match status" value="1"/>
</dbReference>
<keyword evidence="2" id="KW-1133">Transmembrane helix</keyword>
<feature type="transmembrane region" description="Helical" evidence="2">
    <location>
        <begin position="750"/>
        <end position="770"/>
    </location>
</feature>
<dbReference type="Proteomes" id="UP000470875">
    <property type="component" value="Unassembled WGS sequence"/>
</dbReference>
<organism evidence="4 5">
    <name type="scientific">Scrofimicrobium canadense</name>
    <dbReference type="NCBI Taxonomy" id="2652290"/>
    <lineage>
        <taxon>Bacteria</taxon>
        <taxon>Bacillati</taxon>
        <taxon>Actinomycetota</taxon>
        <taxon>Actinomycetes</taxon>
        <taxon>Actinomycetales</taxon>
        <taxon>Actinomycetaceae</taxon>
        <taxon>Scrofimicrobium</taxon>
    </lineage>
</organism>
<dbReference type="InterPro" id="IPR016024">
    <property type="entry name" value="ARM-type_fold"/>
</dbReference>
<name>A0A6N7VT57_9ACTO</name>
<feature type="domain" description="Tape measure protein N-terminal" evidence="3">
    <location>
        <begin position="357"/>
        <end position="530"/>
    </location>
</feature>
<keyword evidence="5" id="KW-1185">Reference proteome</keyword>